<comment type="caution">
    <text evidence="12">The sequence shown here is derived from an EMBL/GenBank/DDBJ whole genome shotgun (WGS) entry which is preliminary data.</text>
</comment>
<evidence type="ECO:0000313" key="12">
    <source>
        <dbReference type="EMBL" id="PCS08194.1"/>
    </source>
</evidence>
<dbReference type="RefSeq" id="WP_068159999.1">
    <property type="nucleotide sequence ID" value="NZ_JXJX01000001.1"/>
</dbReference>
<feature type="domain" description="PD-(D/E)XK endonuclease-like" evidence="10">
    <location>
        <begin position="751"/>
        <end position="1075"/>
    </location>
</feature>
<evidence type="ECO:0000259" key="11">
    <source>
        <dbReference type="Pfam" id="PF21445"/>
    </source>
</evidence>
<dbReference type="GO" id="GO:0006310">
    <property type="term" value="P:DNA recombination"/>
    <property type="evidence" value="ECO:0007669"/>
    <property type="project" value="TreeGrafter"/>
</dbReference>
<accession>A0A2A5S3Z2</accession>
<dbReference type="GO" id="GO:0004386">
    <property type="term" value="F:helicase activity"/>
    <property type="evidence" value="ECO:0007669"/>
    <property type="project" value="UniProtKB-KW"/>
</dbReference>
<evidence type="ECO:0000256" key="4">
    <source>
        <dbReference type="ARBA" id="ARBA00022801"/>
    </source>
</evidence>
<dbReference type="Proteomes" id="UP000242246">
    <property type="component" value="Unassembled WGS sequence"/>
</dbReference>
<dbReference type="GO" id="GO:0005524">
    <property type="term" value="F:ATP binding"/>
    <property type="evidence" value="ECO:0007669"/>
    <property type="project" value="UniProtKB-KW"/>
</dbReference>
<keyword evidence="13" id="KW-1185">Reference proteome</keyword>
<keyword evidence="5" id="KW-0347">Helicase</keyword>
<dbReference type="GO" id="GO:0003677">
    <property type="term" value="F:DNA binding"/>
    <property type="evidence" value="ECO:0007669"/>
    <property type="project" value="UniProtKB-KW"/>
</dbReference>
<dbReference type="InterPro" id="IPR011604">
    <property type="entry name" value="PDDEXK-like_dom_sf"/>
</dbReference>
<dbReference type="OrthoDB" id="9758506at2"/>
<keyword evidence="2" id="KW-0547">Nucleotide-binding</keyword>
<dbReference type="GO" id="GO:0006281">
    <property type="term" value="P:DNA repair"/>
    <property type="evidence" value="ECO:0007669"/>
    <property type="project" value="UniProtKB-KW"/>
</dbReference>
<evidence type="ECO:0000313" key="13">
    <source>
        <dbReference type="Proteomes" id="UP000242246"/>
    </source>
</evidence>
<dbReference type="InterPro" id="IPR014141">
    <property type="entry name" value="DNA_helicase_suRexB"/>
</dbReference>
<evidence type="ECO:0000256" key="3">
    <source>
        <dbReference type="ARBA" id="ARBA00022763"/>
    </source>
</evidence>
<dbReference type="GO" id="GO:0004527">
    <property type="term" value="F:exonuclease activity"/>
    <property type="evidence" value="ECO:0007669"/>
    <property type="project" value="UniProtKB-KW"/>
</dbReference>
<keyword evidence="6" id="KW-0269">Exonuclease</keyword>
<dbReference type="Gene3D" id="3.40.50.300">
    <property type="entry name" value="P-loop containing nucleotide triphosphate hydrolases"/>
    <property type="match status" value="3"/>
</dbReference>
<keyword evidence="1" id="KW-0540">Nuclease</keyword>
<reference evidence="12 13" key="1">
    <citation type="submission" date="2014-12" db="EMBL/GenBank/DDBJ databases">
        <title>Draft genome sequences of 10 type strains of Lactococcus.</title>
        <authorList>
            <person name="Sun Z."/>
            <person name="Zhong Z."/>
            <person name="Liu W."/>
            <person name="Zhang W."/>
            <person name="Zhang H."/>
        </authorList>
    </citation>
    <scope>NUCLEOTIDE SEQUENCE [LARGE SCALE GENOMIC DNA]</scope>
    <source>
        <strain evidence="12 13">DSM 20686</strain>
    </source>
</reference>
<dbReference type="STRING" id="1348632.GCA_001591745_00203"/>
<dbReference type="InterPro" id="IPR049035">
    <property type="entry name" value="ADDB_N"/>
</dbReference>
<keyword evidence="9" id="KW-0234">DNA repair</keyword>
<evidence type="ECO:0000256" key="6">
    <source>
        <dbReference type="ARBA" id="ARBA00022839"/>
    </source>
</evidence>
<name>A0A2A5S3Z2_9LACT</name>
<dbReference type="PANTHER" id="PTHR30591:SF1">
    <property type="entry name" value="RECBCD ENZYME SUBUNIT RECC"/>
    <property type="match status" value="1"/>
</dbReference>
<evidence type="ECO:0000256" key="7">
    <source>
        <dbReference type="ARBA" id="ARBA00022840"/>
    </source>
</evidence>
<feature type="domain" description="ATP-dependent helicase/deoxyribonuclease subunit B N-terminal" evidence="11">
    <location>
        <begin position="17"/>
        <end position="253"/>
    </location>
</feature>
<evidence type="ECO:0000256" key="8">
    <source>
        <dbReference type="ARBA" id="ARBA00023125"/>
    </source>
</evidence>
<evidence type="ECO:0000259" key="10">
    <source>
        <dbReference type="Pfam" id="PF12705"/>
    </source>
</evidence>
<sequence length="1112" mass="127636">MKVIHTDIYGDLPNFLIDEAREQIKSGKKIFYIVPSSLSFEKEKEILMRYNKGQDGALFDLTVTRLKQLPWYFDKNQETDNQTLSSVGLAMLMRRTLKLLPDNKIPTYRFIKEKQGFIDQLVDLYQELITANLTSDDLLLTKHNQKNMELKVILDEFEYQLGHFSNENKLQHFIELLLTDKVTSDLQDYVLIIEGYSRFSAEEMILIDTLSTRVSDIVFGIYTSKRALNSSFIEGNIYQQSIELIRSLSQKYELTLIDKSVNKDKSLATNISLLMEKESDFSISDSDVLHDDGTVEIWQVVNHKEEIEHVAKQIRQLLFTGVQYKDILVLLGDINADAILLPEIFKTYEIPFFYAQEKSMKDHPLIVLIEALVKIKKSNYRLQDVLSLLKTNLYTADNISVNDIYKFEYYSLQRNVKGESKFKKTFDHVEAEKIRASLVGEQSPLQLLLSSRKSKGLTWVKKFQAFLETGLIQASVEQLYVDAETAANFDKSSEHLEVWKLLMTVLEEFTAVFGLESLTVQEFLEIIESGIKNASYRLVPANVDVVQVKAYDLIEPHTADYVFAIGLTHANFPKQKQNVSLLSDEERATINQNIREHGHIKYIDEPVFINTKKNNFTALQLFNTANKKLVLSTPQLYSNEQSETSQLLNFLISRGLEPKLKHGINLNETVAHIGNYDGLLANLGEIQRQLLVHAEQTLEKKTTSFWLSLFRVMTKHPDYQFLLSAAKTDHLAQRHIQLPVISELYPTDLNASVSSFESFYNCEYQYFIKQTLHIREFEKIDLDSRLSGAYFHEVFEKVMRDSQGGTQNFDKILTQTLHEVDDKYATYFTRDASSEYTQKKLKEIIKQTATIIKKTIANSGVHSLAFEQAFGFEKSNLETYQVALQQDKQLNLRGLIDRVDHIFNALGAVDYKSGDKKFDLQDVYDGTNLQFLTYLDILRQNASKFSTSPTIWGALYLHLQNPTIPLKSINDIKDIPDELKKLMKYTGFFNASLAGDLKNNFDELFNLGQFTKDNQPYKSNANFFSEQEISSMITHNETLYKAAGEKILSGKININPTVVKHHAKGCQFCQFKSICGFEPDIHLASGRPIHQKSKEEIRETLLMGGKDHASSH</sequence>
<dbReference type="Pfam" id="PF12705">
    <property type="entry name" value="PDDEXK_1"/>
    <property type="match status" value="1"/>
</dbReference>
<keyword evidence="3" id="KW-0227">DNA damage</keyword>
<evidence type="ECO:0000256" key="1">
    <source>
        <dbReference type="ARBA" id="ARBA00022722"/>
    </source>
</evidence>
<keyword evidence="7" id="KW-0067">ATP-binding</keyword>
<dbReference type="Gene3D" id="3.90.320.10">
    <property type="match status" value="1"/>
</dbReference>
<dbReference type="AlphaFoldDB" id="A0A2A5S3Z2"/>
<dbReference type="SUPFAM" id="SSF52540">
    <property type="entry name" value="P-loop containing nucleoside triphosphate hydrolases"/>
    <property type="match status" value="1"/>
</dbReference>
<evidence type="ECO:0000256" key="2">
    <source>
        <dbReference type="ARBA" id="ARBA00022741"/>
    </source>
</evidence>
<dbReference type="Pfam" id="PF21445">
    <property type="entry name" value="ADDB_N"/>
    <property type="match status" value="1"/>
</dbReference>
<dbReference type="InterPro" id="IPR038726">
    <property type="entry name" value="PDDEXK_AddAB-type"/>
</dbReference>
<keyword evidence="8" id="KW-0238">DNA-binding</keyword>
<dbReference type="InterPro" id="IPR027417">
    <property type="entry name" value="P-loop_NTPase"/>
</dbReference>
<keyword evidence="4" id="KW-0378">Hydrolase</keyword>
<dbReference type="InterPro" id="IPR011335">
    <property type="entry name" value="Restrct_endonuc-II-like"/>
</dbReference>
<gene>
    <name evidence="12" type="ORF">RU87_GL000017</name>
</gene>
<dbReference type="NCBIfam" id="TIGR02774">
    <property type="entry name" value="rexB_recomb"/>
    <property type="match status" value="1"/>
</dbReference>
<evidence type="ECO:0000256" key="9">
    <source>
        <dbReference type="ARBA" id="ARBA00023204"/>
    </source>
</evidence>
<protein>
    <submittedName>
        <fullName evidence="12">ATP-dependent nuclease, subunit B</fullName>
    </submittedName>
</protein>
<proteinExistence type="predicted"/>
<dbReference type="GO" id="GO:0016817">
    <property type="term" value="F:hydrolase activity, acting on acid anhydrides"/>
    <property type="evidence" value="ECO:0007669"/>
    <property type="project" value="InterPro"/>
</dbReference>
<dbReference type="SUPFAM" id="SSF52980">
    <property type="entry name" value="Restriction endonuclease-like"/>
    <property type="match status" value="1"/>
</dbReference>
<organism evidence="12 13">
    <name type="scientific">Pseudolactococcus plantarum</name>
    <dbReference type="NCBI Taxonomy" id="1365"/>
    <lineage>
        <taxon>Bacteria</taxon>
        <taxon>Bacillati</taxon>
        <taxon>Bacillota</taxon>
        <taxon>Bacilli</taxon>
        <taxon>Lactobacillales</taxon>
        <taxon>Streptococcaceae</taxon>
        <taxon>Pseudolactococcus</taxon>
    </lineage>
</organism>
<dbReference type="EMBL" id="JXJX01000001">
    <property type="protein sequence ID" value="PCS08194.1"/>
    <property type="molecule type" value="Genomic_DNA"/>
</dbReference>
<dbReference type="PANTHER" id="PTHR30591">
    <property type="entry name" value="RECBCD ENZYME SUBUNIT RECC"/>
    <property type="match status" value="1"/>
</dbReference>
<evidence type="ECO:0000256" key="5">
    <source>
        <dbReference type="ARBA" id="ARBA00022806"/>
    </source>
</evidence>